<feature type="transmembrane region" description="Helical" evidence="7">
    <location>
        <begin position="237"/>
        <end position="258"/>
    </location>
</feature>
<evidence type="ECO:0000256" key="7">
    <source>
        <dbReference type="RuleBase" id="RU363032"/>
    </source>
</evidence>
<accession>A0ABW5VT61</accession>
<keyword evidence="5 7" id="KW-1133">Transmembrane helix</keyword>
<feature type="transmembrane region" description="Helical" evidence="7">
    <location>
        <begin position="9"/>
        <end position="30"/>
    </location>
</feature>
<evidence type="ECO:0000256" key="8">
    <source>
        <dbReference type="SAM" id="MobiDB-lite"/>
    </source>
</evidence>
<dbReference type="InterPro" id="IPR000515">
    <property type="entry name" value="MetI-like"/>
</dbReference>
<evidence type="ECO:0000256" key="3">
    <source>
        <dbReference type="ARBA" id="ARBA00022475"/>
    </source>
</evidence>
<evidence type="ECO:0000256" key="1">
    <source>
        <dbReference type="ARBA" id="ARBA00004651"/>
    </source>
</evidence>
<dbReference type="InterPro" id="IPR045621">
    <property type="entry name" value="BPD_transp_1_N"/>
</dbReference>
<feature type="transmembrane region" description="Helical" evidence="7">
    <location>
        <begin position="106"/>
        <end position="128"/>
    </location>
</feature>
<dbReference type="SUPFAM" id="SSF161098">
    <property type="entry name" value="MetI-like"/>
    <property type="match status" value="1"/>
</dbReference>
<comment type="similarity">
    <text evidence="7">Belongs to the binding-protein-dependent transport system permease family.</text>
</comment>
<dbReference type="PANTHER" id="PTHR43163">
    <property type="entry name" value="DIPEPTIDE TRANSPORT SYSTEM PERMEASE PROTEIN DPPB-RELATED"/>
    <property type="match status" value="1"/>
</dbReference>
<dbReference type="CDD" id="cd06261">
    <property type="entry name" value="TM_PBP2"/>
    <property type="match status" value="1"/>
</dbReference>
<dbReference type="RefSeq" id="WP_377184301.1">
    <property type="nucleotide sequence ID" value="NZ_JBHUOG010000002.1"/>
</dbReference>
<feature type="domain" description="ABC transmembrane type-1" evidence="9">
    <location>
        <begin position="100"/>
        <end position="301"/>
    </location>
</feature>
<evidence type="ECO:0000256" key="6">
    <source>
        <dbReference type="ARBA" id="ARBA00023136"/>
    </source>
</evidence>
<sequence>MLVHVLRRVAGAVAVLWAAFTVSFLVLYLLPSDPVAIMLDQGAGGERVDPARVAELRERYGFDQGPLQQYLTVLGRTLTGDLGTSISSGAPVTGLIADAFPETAKLAGLALVLGLAGGVGIATLASWTRAAWLRGLLLSLPPLGVAVPGFWVGLVLLHLFSFTWFVFPAVGNEGFASLVLPAVTLAVGLAAVVAQMLSQGLREAWRAPYVETAFAKGAGRARVLGAHVARNGSLPTVTVLGVLVGNLLGGTVVVETVFSRQGFGRLVENAVTTQDIPVVQGLVVVAAAVFVATSLLVDLAHPLLDPRALSAPHAGRGTRSGTAPGALAGEGTR</sequence>
<evidence type="ECO:0000259" key="9">
    <source>
        <dbReference type="PROSITE" id="PS50928"/>
    </source>
</evidence>
<dbReference type="PANTHER" id="PTHR43163:SF6">
    <property type="entry name" value="DIPEPTIDE TRANSPORT SYSTEM PERMEASE PROTEIN DPPB-RELATED"/>
    <property type="match status" value="1"/>
</dbReference>
<keyword evidence="3" id="KW-1003">Cell membrane</keyword>
<keyword evidence="6 7" id="KW-0472">Membrane</keyword>
<dbReference type="Proteomes" id="UP001597479">
    <property type="component" value="Unassembled WGS sequence"/>
</dbReference>
<evidence type="ECO:0000256" key="5">
    <source>
        <dbReference type="ARBA" id="ARBA00022989"/>
    </source>
</evidence>
<feature type="transmembrane region" description="Helical" evidence="7">
    <location>
        <begin position="140"/>
        <end position="166"/>
    </location>
</feature>
<protein>
    <submittedName>
        <fullName evidence="10">ABC transporter permease</fullName>
    </submittedName>
</protein>
<dbReference type="Pfam" id="PF00528">
    <property type="entry name" value="BPD_transp_1"/>
    <property type="match status" value="1"/>
</dbReference>
<dbReference type="EMBL" id="JBHUOG010000002">
    <property type="protein sequence ID" value="MFD2794833.1"/>
    <property type="molecule type" value="Genomic_DNA"/>
</dbReference>
<proteinExistence type="inferred from homology"/>
<evidence type="ECO:0000313" key="11">
    <source>
        <dbReference type="Proteomes" id="UP001597479"/>
    </source>
</evidence>
<feature type="transmembrane region" description="Helical" evidence="7">
    <location>
        <begin position="278"/>
        <end position="297"/>
    </location>
</feature>
<evidence type="ECO:0000256" key="2">
    <source>
        <dbReference type="ARBA" id="ARBA00022448"/>
    </source>
</evidence>
<dbReference type="InterPro" id="IPR035906">
    <property type="entry name" value="MetI-like_sf"/>
</dbReference>
<reference evidence="11" key="1">
    <citation type="journal article" date="2019" name="Int. J. Syst. Evol. Microbiol.">
        <title>The Global Catalogue of Microorganisms (GCM) 10K type strain sequencing project: providing services to taxonomists for standard genome sequencing and annotation.</title>
        <authorList>
            <consortium name="The Broad Institute Genomics Platform"/>
            <consortium name="The Broad Institute Genome Sequencing Center for Infectious Disease"/>
            <person name="Wu L."/>
            <person name="Ma J."/>
        </authorList>
    </citation>
    <scope>NUCLEOTIDE SEQUENCE [LARGE SCALE GENOMIC DNA]</scope>
    <source>
        <strain evidence="11">CCM 7044</strain>
    </source>
</reference>
<name>A0ABW5VT61_9MICO</name>
<comment type="caution">
    <text evidence="10">The sequence shown here is derived from an EMBL/GenBank/DDBJ whole genome shotgun (WGS) entry which is preliminary data.</text>
</comment>
<feature type="region of interest" description="Disordered" evidence="8">
    <location>
        <begin position="310"/>
        <end position="333"/>
    </location>
</feature>
<comment type="subcellular location">
    <subcellularLocation>
        <location evidence="1 7">Cell membrane</location>
        <topology evidence="1 7">Multi-pass membrane protein</topology>
    </subcellularLocation>
</comment>
<organism evidence="10 11">
    <name type="scientific">Promicromonospora vindobonensis</name>
    <dbReference type="NCBI Taxonomy" id="195748"/>
    <lineage>
        <taxon>Bacteria</taxon>
        <taxon>Bacillati</taxon>
        <taxon>Actinomycetota</taxon>
        <taxon>Actinomycetes</taxon>
        <taxon>Micrococcales</taxon>
        <taxon>Promicromonosporaceae</taxon>
        <taxon>Promicromonospora</taxon>
    </lineage>
</organism>
<evidence type="ECO:0000256" key="4">
    <source>
        <dbReference type="ARBA" id="ARBA00022692"/>
    </source>
</evidence>
<feature type="transmembrane region" description="Helical" evidence="7">
    <location>
        <begin position="178"/>
        <end position="197"/>
    </location>
</feature>
<gene>
    <name evidence="10" type="ORF">ACFS27_14840</name>
</gene>
<keyword evidence="11" id="KW-1185">Reference proteome</keyword>
<evidence type="ECO:0000313" key="10">
    <source>
        <dbReference type="EMBL" id="MFD2794833.1"/>
    </source>
</evidence>
<dbReference type="Gene3D" id="1.10.3720.10">
    <property type="entry name" value="MetI-like"/>
    <property type="match status" value="1"/>
</dbReference>
<keyword evidence="4 7" id="KW-0812">Transmembrane</keyword>
<keyword evidence="2 7" id="KW-0813">Transport</keyword>
<dbReference type="PROSITE" id="PS50928">
    <property type="entry name" value="ABC_TM1"/>
    <property type="match status" value="1"/>
</dbReference>
<dbReference type="Pfam" id="PF19300">
    <property type="entry name" value="BPD_transp_1_N"/>
    <property type="match status" value="1"/>
</dbReference>